<feature type="region of interest" description="Disordered" evidence="1">
    <location>
        <begin position="506"/>
        <end position="646"/>
    </location>
</feature>
<feature type="chain" id="PRO_5038449254" description="LPXTG cell wall anchor domain-containing protein" evidence="3">
    <location>
        <begin position="20"/>
        <end position="681"/>
    </location>
</feature>
<reference evidence="4 5" key="1">
    <citation type="submission" date="2020-08" db="EMBL/GenBank/DDBJ databases">
        <title>Genome public.</title>
        <authorList>
            <person name="Liu C."/>
            <person name="Sun Q."/>
        </authorList>
    </citation>
    <scope>NUCLEOTIDE SEQUENCE [LARGE SCALE GENOMIC DNA]</scope>
    <source>
        <strain evidence="4 5">BX17</strain>
    </source>
</reference>
<feature type="region of interest" description="Disordered" evidence="1">
    <location>
        <begin position="127"/>
        <end position="382"/>
    </location>
</feature>
<evidence type="ECO:0000313" key="5">
    <source>
        <dbReference type="Proteomes" id="UP000652847"/>
    </source>
</evidence>
<gene>
    <name evidence="4" type="ORF">H8S54_12250</name>
</gene>
<evidence type="ECO:0000313" key="4">
    <source>
        <dbReference type="EMBL" id="MBC5651856.1"/>
    </source>
</evidence>
<comment type="caution">
    <text evidence="4">The sequence shown here is derived from an EMBL/GenBank/DDBJ whole genome shotgun (WGS) entry which is preliminary data.</text>
</comment>
<keyword evidence="3" id="KW-0732">Signal</keyword>
<keyword evidence="2" id="KW-0472">Membrane</keyword>
<dbReference type="Proteomes" id="UP000652847">
    <property type="component" value="Unassembled WGS sequence"/>
</dbReference>
<protein>
    <recommendedName>
        <fullName evidence="6">LPXTG cell wall anchor domain-containing protein</fullName>
    </recommendedName>
</protein>
<evidence type="ECO:0000256" key="2">
    <source>
        <dbReference type="SAM" id="Phobius"/>
    </source>
</evidence>
<dbReference type="RefSeq" id="WP_117854399.1">
    <property type="nucleotide sequence ID" value="NZ_JACOOT010000029.1"/>
</dbReference>
<evidence type="ECO:0000256" key="1">
    <source>
        <dbReference type="SAM" id="MobiDB-lite"/>
    </source>
</evidence>
<sequence>MKKKKNVMYRKSVSLLAAAAMTAVLMTGQVYPVLAEIGNIEANLETSSLIPDNVTIDQPAALSQVALPKSDYGTLSWADGTFVPDKRVQACEVIFKPAENVDLSYLPGWDAQKKVVKGTVNVVVSSLEDTADDTQDSSDTAETPSAGESQENGSSDTQAPAENAGETQNPEEAAPAETPTETPAETPSQEPAAENPDVPAASDSTEDTGNSDKADQPENADTAEKAGNTADDLLKDAPVTEAPSAADAILPDETEADNALTAASGEETKEDTSAKITEAAEEDSTPDQAEEPAASEVPAEDTAQNESAGGMLNDKFGDLMPGATVLDEVEPSENTDEATEEDTSSDEKNIFDNPADFTVSDTRPNTAEDDLTEEEQAARAAENHTCEGITVSGIDLPWYVQFQVESGESYEFKNEEKANIFQSYEFKLWDLKNNTEYEIPDGQYVSVTIPVKEGYEYSIEHLLANGATETIVPSVNGSTMVFSTHSFSPFGIAGFRPIIGDEIANGAYGDNGTPTPTPTVTISGTPTPSPSVTGTAGAGIGGTSGTTGTNGTTGTGTDGTAGTGTDSSNGGSASSTIGTADNSGNTSTSGNTGNTSDANSTSGNSGNSSTGTGGTSSANGSSSSNGNSQSSDSTANNNGQIQTSNAVKTGDETTVLPFVLLLMTAAGMVAAVFGIRRKENE</sequence>
<feature type="signal peptide" evidence="3">
    <location>
        <begin position="1"/>
        <end position="19"/>
    </location>
</feature>
<evidence type="ECO:0000256" key="3">
    <source>
        <dbReference type="SAM" id="SignalP"/>
    </source>
</evidence>
<name>A0A8I0AKH9_9FIRM</name>
<accession>A0A8I0AKH9</accession>
<feature type="compositionally biased region" description="Low complexity" evidence="1">
    <location>
        <begin position="512"/>
        <end position="535"/>
    </location>
</feature>
<feature type="compositionally biased region" description="Gly residues" evidence="1">
    <location>
        <begin position="536"/>
        <end position="545"/>
    </location>
</feature>
<keyword evidence="2" id="KW-0812">Transmembrane</keyword>
<proteinExistence type="predicted"/>
<feature type="compositionally biased region" description="Low complexity" evidence="1">
    <location>
        <begin position="166"/>
        <end position="194"/>
    </location>
</feature>
<feature type="transmembrane region" description="Helical" evidence="2">
    <location>
        <begin position="655"/>
        <end position="675"/>
    </location>
</feature>
<feature type="compositionally biased region" description="Low complexity" evidence="1">
    <location>
        <begin position="563"/>
        <end position="634"/>
    </location>
</feature>
<keyword evidence="2" id="KW-1133">Transmembrane helix</keyword>
<feature type="compositionally biased region" description="Polar residues" evidence="1">
    <location>
        <begin position="635"/>
        <end position="646"/>
    </location>
</feature>
<dbReference type="AlphaFoldDB" id="A0A8I0AKH9"/>
<keyword evidence="5" id="KW-1185">Reference proteome</keyword>
<evidence type="ECO:0008006" key="6">
    <source>
        <dbReference type="Google" id="ProtNLM"/>
    </source>
</evidence>
<organism evidence="4 5">
    <name type="scientific">Blautia segnis</name>
    <dbReference type="NCBI Taxonomy" id="2763030"/>
    <lineage>
        <taxon>Bacteria</taxon>
        <taxon>Bacillati</taxon>
        <taxon>Bacillota</taxon>
        <taxon>Clostridia</taxon>
        <taxon>Lachnospirales</taxon>
        <taxon>Lachnospiraceae</taxon>
        <taxon>Blautia</taxon>
    </lineage>
</organism>
<dbReference type="EMBL" id="JACOOT010000029">
    <property type="protein sequence ID" value="MBC5651856.1"/>
    <property type="molecule type" value="Genomic_DNA"/>
</dbReference>
<feature type="compositionally biased region" description="Acidic residues" evidence="1">
    <location>
        <begin position="279"/>
        <end position="290"/>
    </location>
</feature>
<feature type="compositionally biased region" description="Acidic residues" evidence="1">
    <location>
        <begin position="327"/>
        <end position="344"/>
    </location>
</feature>
<feature type="compositionally biased region" description="Gly residues" evidence="1">
    <location>
        <begin position="551"/>
        <end position="562"/>
    </location>
</feature>
<feature type="compositionally biased region" description="Polar residues" evidence="1">
    <location>
        <begin position="146"/>
        <end position="160"/>
    </location>
</feature>